<dbReference type="InterPro" id="IPR038765">
    <property type="entry name" value="Papain-like_cys_pep_sf"/>
</dbReference>
<dbReference type="Proteomes" id="UP001652409">
    <property type="component" value="Unassembled WGS sequence"/>
</dbReference>
<feature type="domain" description="Transglutaminase-like" evidence="1">
    <location>
        <begin position="152"/>
        <end position="211"/>
    </location>
</feature>
<evidence type="ECO:0000259" key="1">
    <source>
        <dbReference type="SMART" id="SM00460"/>
    </source>
</evidence>
<dbReference type="SMART" id="SM00460">
    <property type="entry name" value="TGc"/>
    <property type="match status" value="1"/>
</dbReference>
<organism evidence="2 3">
    <name type="scientific">Blautia ammoniilytica</name>
    <dbReference type="NCBI Taxonomy" id="2981782"/>
    <lineage>
        <taxon>Bacteria</taxon>
        <taxon>Bacillati</taxon>
        <taxon>Bacillota</taxon>
        <taxon>Clostridia</taxon>
        <taxon>Lachnospirales</taxon>
        <taxon>Lachnospiraceae</taxon>
        <taxon>Blautia</taxon>
    </lineage>
</organism>
<dbReference type="PANTHER" id="PTHR35532:SF5">
    <property type="entry name" value="CARBOHYDRATE-BINDING DOMAIN-CONTAINING PROTEIN"/>
    <property type="match status" value="1"/>
</dbReference>
<reference evidence="2 3" key="1">
    <citation type="journal article" date="2021" name="ISME Commun">
        <title>Automated analysis of genomic sequences facilitates high-throughput and comprehensive description of bacteria.</title>
        <authorList>
            <person name="Hitch T.C.A."/>
        </authorList>
    </citation>
    <scope>NUCLEOTIDE SEQUENCE [LARGE SCALE GENOMIC DNA]</scope>
    <source>
        <strain evidence="2 3">Sanger_23</strain>
    </source>
</reference>
<dbReference type="SUPFAM" id="SSF54001">
    <property type="entry name" value="Cysteine proteinases"/>
    <property type="match status" value="2"/>
</dbReference>
<dbReference type="Gene3D" id="2.60.40.1120">
    <property type="entry name" value="Carboxypeptidase-like, regulatory domain"/>
    <property type="match status" value="1"/>
</dbReference>
<name>A0ABT2TQY1_9FIRM</name>
<dbReference type="Gene3D" id="3.10.620.30">
    <property type="match status" value="1"/>
</dbReference>
<evidence type="ECO:0000313" key="2">
    <source>
        <dbReference type="EMBL" id="MCU6764614.1"/>
    </source>
</evidence>
<gene>
    <name evidence="2" type="ORF">OCV61_04225</name>
</gene>
<accession>A0ABT2TQY1</accession>
<evidence type="ECO:0000313" key="3">
    <source>
        <dbReference type="Proteomes" id="UP001652409"/>
    </source>
</evidence>
<proteinExistence type="predicted"/>
<dbReference type="PANTHER" id="PTHR35532">
    <property type="entry name" value="SIMILAR TO POLYHYDROXYALKANOATE DEPOLYMERASE"/>
    <property type="match status" value="1"/>
</dbReference>
<dbReference type="Pfam" id="PF01841">
    <property type="entry name" value="Transglut_core"/>
    <property type="match status" value="2"/>
</dbReference>
<comment type="caution">
    <text evidence="2">The sequence shown here is derived from an EMBL/GenBank/DDBJ whole genome shotgun (WGS) entry which is preliminary data.</text>
</comment>
<dbReference type="InterPro" id="IPR002931">
    <property type="entry name" value="Transglutaminase-like"/>
</dbReference>
<keyword evidence="3" id="KW-1185">Reference proteome</keyword>
<protein>
    <submittedName>
        <fullName evidence="2">Transglutaminase</fullName>
    </submittedName>
</protein>
<dbReference type="EMBL" id="JAOQJL010000006">
    <property type="protein sequence ID" value="MCU6764614.1"/>
    <property type="molecule type" value="Genomic_DNA"/>
</dbReference>
<sequence>MFLENNRSRIEKQFETFCQKLPGIAAHISKRMDALNPDVILALKYLYVCMPYSDAGNYSFDTFLDFAWQGIYLWKNSPYRSQLSEELYLNYVLFHRVNEEEIKPCRTLFWEKINKRIQGLSMKEAILEINHWCCQEAMYQSTDCRTSSALDVYRHGFGRCGEESVFAVNVLRSAGIPARQVYVPRWSHCDDNHAWVEVWCDGDWHYLGACEPETDLDRGWFTNAASRAMMIRSRWFDKIPPENEDVIGMDDVNLMLNQLPRYAHTKRITIHITDLDGCSVPDAEVRAEILNYSQFTPVARLRTDANGCVSFVTGFGSLHICAVYGETYGECLINTREDDHFECMLGEGFLEDEWEDFNMTAPDDTVGNLEPFPADLEKANNDRVAAESAKCRHKAAKFQPLWRNCLFGHELKVMEELMSVLSEKDQKDVYPEILDEHYREASVYGEMFPRDFFLHYIWNPRIDDEILTKWRRSILGYFSQEQQDQFRSKPFLIWQWIEDNIQENDQQERRTVYTTPAAALRLKIAGSRSRAILFVAIARTLGIPARLNPEDGAMEYWENKGFVQIHESRRKDARLVITGEEQYNWTYSRNWALAKADKNGYLFFQLEDIPWQKTGITLDVEPGYYRVITSNRLPSGTIFASRYDFHVAKGETHRISLRHRNIHPDQMMNPHPIPDFNLRDQAGNTDTISRITDGTRRILFWLDPGKEPTQHILNELMEMEDDFSAIQNQLIFILENEEAARESVFRQCLQVFPKAGVYFASFGKEKEMTARKMYTDSDRLPLMVITDGALTGCFASAGYSVGMADMLLKIFRL</sequence>
<dbReference type="RefSeq" id="WP_158420810.1">
    <property type="nucleotide sequence ID" value="NZ_JAOQJL010000006.1"/>
</dbReference>